<feature type="signal peptide" evidence="3">
    <location>
        <begin position="1"/>
        <end position="24"/>
    </location>
</feature>
<dbReference type="AlphaFoldDB" id="A0ABD3VAA3"/>
<evidence type="ECO:0000256" key="3">
    <source>
        <dbReference type="SAM" id="SignalP"/>
    </source>
</evidence>
<evidence type="ECO:0000256" key="1">
    <source>
        <dbReference type="ARBA" id="ARBA00004613"/>
    </source>
</evidence>
<sequence>MSTGSVTYLLIALVSMLNRALLSAQSDTLYFSSGSQLLVITRKPSTDETVACDVLTKGSKAYDIQIQKASTSVVETSEEFMKTLVKNCREFNYYGLDGIKELARKRQLIIYPGTKWCGIGSKAKDDNDLGEYNETDKCCRAHDKCDIYIEAFQSKYDLFNFALYSVLSCECNEQFRDCLVSAAESPTAAVNDKSTANSMGKIFFNIIGPKCLQQVYPRVCTTQGFWGRCTEYKYDTTQSKVWEFQDNYLHYPSR</sequence>
<evidence type="ECO:0000256" key="2">
    <source>
        <dbReference type="ARBA" id="ARBA00022525"/>
    </source>
</evidence>
<dbReference type="Pfam" id="PF05826">
    <property type="entry name" value="Phospholip_A2_2"/>
    <property type="match status" value="1"/>
</dbReference>
<dbReference type="InterPro" id="IPR033113">
    <property type="entry name" value="PLA2_histidine"/>
</dbReference>
<dbReference type="PANTHER" id="PTHR12253">
    <property type="entry name" value="RH14732P"/>
    <property type="match status" value="1"/>
</dbReference>
<evidence type="ECO:0000259" key="4">
    <source>
        <dbReference type="Pfam" id="PF05826"/>
    </source>
</evidence>
<accession>A0ABD3VAA3</accession>
<feature type="chain" id="PRO_5044823050" description="Phospholipase A2-like central domain-containing protein" evidence="3">
    <location>
        <begin position="25"/>
        <end position="254"/>
    </location>
</feature>
<dbReference type="Proteomes" id="UP001634394">
    <property type="component" value="Unassembled WGS sequence"/>
</dbReference>
<reference evidence="5 6" key="1">
    <citation type="submission" date="2024-11" db="EMBL/GenBank/DDBJ databases">
        <title>Chromosome-level genome assembly of the freshwater bivalve Anodonta woodiana.</title>
        <authorList>
            <person name="Chen X."/>
        </authorList>
    </citation>
    <scope>NUCLEOTIDE SEQUENCE [LARGE SCALE GENOMIC DNA]</scope>
    <source>
        <strain evidence="5">MN2024</strain>
        <tissue evidence="5">Gills</tissue>
    </source>
</reference>
<comment type="caution">
    <text evidence="5">The sequence shown here is derived from an EMBL/GenBank/DDBJ whole genome shotgun (WGS) entry which is preliminary data.</text>
</comment>
<dbReference type="SUPFAM" id="SSF48619">
    <property type="entry name" value="Phospholipase A2, PLA2"/>
    <property type="match status" value="1"/>
</dbReference>
<dbReference type="Gene3D" id="1.20.90.10">
    <property type="entry name" value="Phospholipase A2 domain"/>
    <property type="match status" value="1"/>
</dbReference>
<dbReference type="EMBL" id="JBJQND010000013">
    <property type="protein sequence ID" value="KAL3858515.1"/>
    <property type="molecule type" value="Genomic_DNA"/>
</dbReference>
<dbReference type="InterPro" id="IPR036444">
    <property type="entry name" value="PLipase_A2_dom_sf"/>
</dbReference>
<keyword evidence="2" id="KW-0964">Secreted</keyword>
<evidence type="ECO:0000313" key="5">
    <source>
        <dbReference type="EMBL" id="KAL3858515.1"/>
    </source>
</evidence>
<organism evidence="5 6">
    <name type="scientific">Sinanodonta woodiana</name>
    <name type="common">Chinese pond mussel</name>
    <name type="synonym">Anodonta woodiana</name>
    <dbReference type="NCBI Taxonomy" id="1069815"/>
    <lineage>
        <taxon>Eukaryota</taxon>
        <taxon>Metazoa</taxon>
        <taxon>Spiralia</taxon>
        <taxon>Lophotrochozoa</taxon>
        <taxon>Mollusca</taxon>
        <taxon>Bivalvia</taxon>
        <taxon>Autobranchia</taxon>
        <taxon>Heteroconchia</taxon>
        <taxon>Palaeoheterodonta</taxon>
        <taxon>Unionida</taxon>
        <taxon>Unionoidea</taxon>
        <taxon>Unionidae</taxon>
        <taxon>Unioninae</taxon>
        <taxon>Sinanodonta</taxon>
    </lineage>
</organism>
<dbReference type="PROSITE" id="PS00118">
    <property type="entry name" value="PA2_HIS"/>
    <property type="match status" value="1"/>
</dbReference>
<feature type="domain" description="Phospholipase A2-like central" evidence="4">
    <location>
        <begin position="110"/>
        <end position="214"/>
    </location>
</feature>
<gene>
    <name evidence="5" type="ORF">ACJMK2_013100</name>
</gene>
<protein>
    <recommendedName>
        <fullName evidence="4">Phospholipase A2-like central domain-containing protein</fullName>
    </recommendedName>
</protein>
<dbReference type="InterPro" id="IPR016090">
    <property type="entry name" value="PLA2-like_dom"/>
</dbReference>
<comment type="subcellular location">
    <subcellularLocation>
        <location evidence="1">Secreted</location>
    </subcellularLocation>
</comment>
<keyword evidence="6" id="KW-1185">Reference proteome</keyword>
<keyword evidence="3" id="KW-0732">Signal</keyword>
<name>A0ABD3VAA3_SINWO</name>
<evidence type="ECO:0000313" key="6">
    <source>
        <dbReference type="Proteomes" id="UP001634394"/>
    </source>
</evidence>
<proteinExistence type="predicted"/>
<dbReference type="GO" id="GO:0005576">
    <property type="term" value="C:extracellular region"/>
    <property type="evidence" value="ECO:0007669"/>
    <property type="project" value="UniProtKB-SubCell"/>
</dbReference>